<dbReference type="Proteomes" id="UP000547674">
    <property type="component" value="Unassembled WGS sequence"/>
</dbReference>
<dbReference type="Pfam" id="PF00034">
    <property type="entry name" value="Cytochrom_C"/>
    <property type="match status" value="1"/>
</dbReference>
<gene>
    <name evidence="22" type="primary">coxB</name>
    <name evidence="22" type="ORF">HKN21_13830</name>
</gene>
<evidence type="ECO:0000256" key="12">
    <source>
        <dbReference type="ARBA" id="ARBA00023008"/>
    </source>
</evidence>
<dbReference type="NCBIfam" id="TIGR02866">
    <property type="entry name" value="CoxB"/>
    <property type="match status" value="1"/>
</dbReference>
<evidence type="ECO:0000256" key="15">
    <source>
        <dbReference type="PROSITE-ProRule" id="PRU00433"/>
    </source>
</evidence>
<sequence>MNGAGTLQLPPQASTVAADIDALYYFIFWGCAIAFILVMGGMFFFMAKYRRREGVPYKPSPSHNTPLEVTWTVVPFLLLMVVFVWGFKGYMDLHITPANAMEYSVRGKQWLWQVNTPGVSTASVNEMVVPVNTPIKVLLQSDDVIHSFFVPDFRVKMDAYPNQYTTMWFEATKTGEFDMYCTEYCGTEHSQMFGKVIVKTQAEFEEWMGQNTGRQEDQDPAEYGEGLFVSKTCATCHSIDGSTALTGPSFKGLWGSQESLADGSSVLVDENYLRESMLEPNAKVVAGYEGVMPTFTGLLTDDDIFCLIEYIKTLQ</sequence>
<evidence type="ECO:0000256" key="13">
    <source>
        <dbReference type="ARBA" id="ARBA00023136"/>
    </source>
</evidence>
<dbReference type="GO" id="GO:0016491">
    <property type="term" value="F:oxidoreductase activity"/>
    <property type="evidence" value="ECO:0007669"/>
    <property type="project" value="UniProtKB-KW"/>
</dbReference>
<dbReference type="GO" id="GO:0004129">
    <property type="term" value="F:cytochrome-c oxidase activity"/>
    <property type="evidence" value="ECO:0007669"/>
    <property type="project" value="UniProtKB-EC"/>
</dbReference>
<keyword evidence="9 16" id="KW-0249">Electron transport</keyword>
<comment type="cofactor">
    <cofactor evidence="17">
        <name>Cu cation</name>
        <dbReference type="ChEBI" id="CHEBI:23378"/>
    </cofactor>
    <text evidence="17">Binds a copper A center.</text>
</comment>
<comment type="caution">
    <text evidence="22">The sequence shown here is derived from an EMBL/GenBank/DDBJ whole genome shotgun (WGS) entry which is preliminary data.</text>
</comment>
<keyword evidence="11 15" id="KW-0408">Iron</keyword>
<dbReference type="AlphaFoldDB" id="A0A7Y2H3L0"/>
<dbReference type="Pfam" id="PF02790">
    <property type="entry name" value="COX2_TM"/>
    <property type="match status" value="1"/>
</dbReference>
<keyword evidence="22" id="KW-0560">Oxidoreductase</keyword>
<comment type="function">
    <text evidence="14 17">Subunits I and II form the functional core of the enzyme complex. Electrons originating in cytochrome c are transferred via heme a and Cu(A) to the binuclear center formed by heme a3 and Cu(B).</text>
</comment>
<evidence type="ECO:0000256" key="6">
    <source>
        <dbReference type="ARBA" id="ARBA00022692"/>
    </source>
</evidence>
<dbReference type="InterPro" id="IPR011759">
    <property type="entry name" value="Cyt_c_oxidase_su2_TM_dom"/>
</dbReference>
<feature type="domain" description="Cytochrome oxidase subunit II transmembrane region profile" evidence="20">
    <location>
        <begin position="1"/>
        <end position="97"/>
    </location>
</feature>
<dbReference type="GO" id="GO:0042773">
    <property type="term" value="P:ATP synthesis coupled electron transport"/>
    <property type="evidence" value="ECO:0007669"/>
    <property type="project" value="TreeGrafter"/>
</dbReference>
<dbReference type="PANTHER" id="PTHR22888">
    <property type="entry name" value="CYTOCHROME C OXIDASE, SUBUNIT II"/>
    <property type="match status" value="1"/>
</dbReference>
<proteinExistence type="inferred from homology"/>
<evidence type="ECO:0000256" key="16">
    <source>
        <dbReference type="RuleBase" id="RU000456"/>
    </source>
</evidence>
<dbReference type="InterPro" id="IPR001505">
    <property type="entry name" value="Copper_CuA"/>
</dbReference>
<evidence type="ECO:0000256" key="9">
    <source>
        <dbReference type="ARBA" id="ARBA00022982"/>
    </source>
</evidence>
<dbReference type="GO" id="GO:0005886">
    <property type="term" value="C:plasma membrane"/>
    <property type="evidence" value="ECO:0007669"/>
    <property type="project" value="UniProtKB-SubCell"/>
</dbReference>
<keyword evidence="6 16" id="KW-0812">Transmembrane</keyword>
<evidence type="ECO:0000256" key="3">
    <source>
        <dbReference type="ARBA" id="ARBA00022448"/>
    </source>
</evidence>
<dbReference type="InterPro" id="IPR014222">
    <property type="entry name" value="Cyt_c_oxidase_su2"/>
</dbReference>
<dbReference type="Gene3D" id="1.10.760.10">
    <property type="entry name" value="Cytochrome c-like domain"/>
    <property type="match status" value="1"/>
</dbReference>
<keyword evidence="8" id="KW-1278">Translocase</keyword>
<comment type="catalytic activity">
    <reaction evidence="17">
        <text>4 Fe(II)-[cytochrome c] + O2 + 8 H(+)(in) = 4 Fe(III)-[cytochrome c] + 2 H2O + 4 H(+)(out)</text>
        <dbReference type="Rhea" id="RHEA:11436"/>
        <dbReference type="Rhea" id="RHEA-COMP:10350"/>
        <dbReference type="Rhea" id="RHEA-COMP:14399"/>
        <dbReference type="ChEBI" id="CHEBI:15377"/>
        <dbReference type="ChEBI" id="CHEBI:15378"/>
        <dbReference type="ChEBI" id="CHEBI:15379"/>
        <dbReference type="ChEBI" id="CHEBI:29033"/>
        <dbReference type="ChEBI" id="CHEBI:29034"/>
        <dbReference type="EC" id="7.1.1.9"/>
    </reaction>
</comment>
<comment type="subcellular location">
    <subcellularLocation>
        <location evidence="16">Cell membrane</location>
        <topology evidence="16">Multi-pass membrane protein</topology>
    </subcellularLocation>
    <subcellularLocation>
        <location evidence="1">Membrane</location>
        <topology evidence="1">Multi-pass membrane protein</topology>
    </subcellularLocation>
</comment>
<evidence type="ECO:0000256" key="11">
    <source>
        <dbReference type="ARBA" id="ARBA00023004"/>
    </source>
</evidence>
<keyword evidence="13 18" id="KW-0472">Membrane</keyword>
<dbReference type="Gene3D" id="1.10.287.90">
    <property type="match status" value="1"/>
</dbReference>
<keyword evidence="3 16" id="KW-0813">Transport</keyword>
<evidence type="ECO:0000256" key="17">
    <source>
        <dbReference type="RuleBase" id="RU004024"/>
    </source>
</evidence>
<evidence type="ECO:0000256" key="2">
    <source>
        <dbReference type="ARBA" id="ARBA00007866"/>
    </source>
</evidence>
<evidence type="ECO:0000313" key="22">
    <source>
        <dbReference type="EMBL" id="NNF07838.1"/>
    </source>
</evidence>
<dbReference type="PANTHER" id="PTHR22888:SF9">
    <property type="entry name" value="CYTOCHROME C OXIDASE SUBUNIT 2"/>
    <property type="match status" value="1"/>
</dbReference>
<dbReference type="InterPro" id="IPR009056">
    <property type="entry name" value="Cyt_c-like_dom"/>
</dbReference>
<dbReference type="PROSITE" id="PS00078">
    <property type="entry name" value="COX2"/>
    <property type="match status" value="1"/>
</dbReference>
<dbReference type="PROSITE" id="PS51007">
    <property type="entry name" value="CYTC"/>
    <property type="match status" value="1"/>
</dbReference>
<evidence type="ECO:0000256" key="14">
    <source>
        <dbReference type="ARBA" id="ARBA00024688"/>
    </source>
</evidence>
<evidence type="ECO:0000256" key="7">
    <source>
        <dbReference type="ARBA" id="ARBA00022723"/>
    </source>
</evidence>
<organism evidence="22 23">
    <name type="scientific">Eiseniibacteriota bacterium</name>
    <dbReference type="NCBI Taxonomy" id="2212470"/>
    <lineage>
        <taxon>Bacteria</taxon>
        <taxon>Candidatus Eiseniibacteriota</taxon>
    </lineage>
</organism>
<feature type="transmembrane region" description="Helical" evidence="18">
    <location>
        <begin position="22"/>
        <end position="46"/>
    </location>
</feature>
<feature type="domain" description="Cytochrome oxidase subunit II copper A binding" evidence="19">
    <location>
        <begin position="98"/>
        <end position="210"/>
    </location>
</feature>
<dbReference type="EC" id="7.1.1.9" evidence="17"/>
<dbReference type="Pfam" id="PF00116">
    <property type="entry name" value="COX2"/>
    <property type="match status" value="1"/>
</dbReference>
<keyword evidence="12 17" id="KW-0186">Copper</keyword>
<dbReference type="InterPro" id="IPR036909">
    <property type="entry name" value="Cyt_c-like_dom_sf"/>
</dbReference>
<dbReference type="CDD" id="cd13915">
    <property type="entry name" value="CuRO_HCO_II_like_2"/>
    <property type="match status" value="1"/>
</dbReference>
<name>A0A7Y2H3L0_UNCEI</name>
<evidence type="ECO:0000259" key="21">
    <source>
        <dbReference type="PROSITE" id="PS51007"/>
    </source>
</evidence>
<dbReference type="PRINTS" id="PR00605">
    <property type="entry name" value="CYTCHROMECIC"/>
</dbReference>
<evidence type="ECO:0000256" key="1">
    <source>
        <dbReference type="ARBA" id="ARBA00004141"/>
    </source>
</evidence>
<protein>
    <recommendedName>
        <fullName evidence="17">Cytochrome c oxidase subunit 2</fullName>
        <ecNumber evidence="17">7.1.1.9</ecNumber>
    </recommendedName>
</protein>
<dbReference type="SUPFAM" id="SSF46626">
    <property type="entry name" value="Cytochrome c"/>
    <property type="match status" value="1"/>
</dbReference>
<dbReference type="SUPFAM" id="SSF49503">
    <property type="entry name" value="Cupredoxins"/>
    <property type="match status" value="1"/>
</dbReference>
<evidence type="ECO:0000256" key="8">
    <source>
        <dbReference type="ARBA" id="ARBA00022967"/>
    </source>
</evidence>
<keyword evidence="10 18" id="KW-1133">Transmembrane helix</keyword>
<dbReference type="EMBL" id="JABDJR010000556">
    <property type="protein sequence ID" value="NNF07838.1"/>
    <property type="molecule type" value="Genomic_DNA"/>
</dbReference>
<dbReference type="GO" id="GO:0005507">
    <property type="term" value="F:copper ion binding"/>
    <property type="evidence" value="ECO:0007669"/>
    <property type="project" value="InterPro"/>
</dbReference>
<dbReference type="PROSITE" id="PS50999">
    <property type="entry name" value="COX2_TM"/>
    <property type="match status" value="1"/>
</dbReference>
<accession>A0A7Y2H3L0</accession>
<comment type="similarity">
    <text evidence="2 16">Belongs to the cytochrome c oxidase subunit 2 family.</text>
</comment>
<dbReference type="InterPro" id="IPR036257">
    <property type="entry name" value="Cyt_c_oxidase_su2_TM_sf"/>
</dbReference>
<dbReference type="Gene3D" id="2.60.40.420">
    <property type="entry name" value="Cupredoxins - blue copper proteins"/>
    <property type="match status" value="1"/>
</dbReference>
<dbReference type="InterPro" id="IPR008972">
    <property type="entry name" value="Cupredoxin"/>
</dbReference>
<evidence type="ECO:0000256" key="18">
    <source>
        <dbReference type="SAM" id="Phobius"/>
    </source>
</evidence>
<keyword evidence="7 15" id="KW-0479">Metal-binding</keyword>
<keyword evidence="4 15" id="KW-0349">Heme</keyword>
<dbReference type="PROSITE" id="PS50857">
    <property type="entry name" value="COX2_CUA"/>
    <property type="match status" value="1"/>
</dbReference>
<reference evidence="22 23" key="1">
    <citation type="submission" date="2020-03" db="EMBL/GenBank/DDBJ databases">
        <title>Metabolic flexibility allows generalist bacteria to become dominant in a frequently disturbed ecosystem.</title>
        <authorList>
            <person name="Chen Y.-J."/>
            <person name="Leung P.M."/>
            <person name="Bay S.K."/>
            <person name="Hugenholtz P."/>
            <person name="Kessler A.J."/>
            <person name="Shelley G."/>
            <person name="Waite D.W."/>
            <person name="Cook P.L."/>
            <person name="Greening C."/>
        </authorList>
    </citation>
    <scope>NUCLEOTIDE SEQUENCE [LARGE SCALE GENOMIC DNA]</scope>
    <source>
        <strain evidence="22">SS_bin_28</strain>
    </source>
</reference>
<feature type="domain" description="Cytochrome c" evidence="21">
    <location>
        <begin position="219"/>
        <end position="315"/>
    </location>
</feature>
<dbReference type="GO" id="GO:0020037">
    <property type="term" value="F:heme binding"/>
    <property type="evidence" value="ECO:0007669"/>
    <property type="project" value="InterPro"/>
</dbReference>
<keyword evidence="5 16" id="KW-0679">Respiratory chain</keyword>
<evidence type="ECO:0000259" key="20">
    <source>
        <dbReference type="PROSITE" id="PS50999"/>
    </source>
</evidence>
<evidence type="ECO:0000256" key="10">
    <source>
        <dbReference type="ARBA" id="ARBA00022989"/>
    </source>
</evidence>
<dbReference type="SUPFAM" id="SSF81464">
    <property type="entry name" value="Cytochrome c oxidase subunit II-like, transmembrane region"/>
    <property type="match status" value="1"/>
</dbReference>
<evidence type="ECO:0000256" key="5">
    <source>
        <dbReference type="ARBA" id="ARBA00022660"/>
    </source>
</evidence>
<evidence type="ECO:0000313" key="23">
    <source>
        <dbReference type="Proteomes" id="UP000547674"/>
    </source>
</evidence>
<dbReference type="GO" id="GO:0005506">
    <property type="term" value="F:iron ion binding"/>
    <property type="evidence" value="ECO:0007669"/>
    <property type="project" value="InterPro"/>
</dbReference>
<dbReference type="InterPro" id="IPR002429">
    <property type="entry name" value="CcO_II-like_C"/>
</dbReference>
<feature type="transmembrane region" description="Helical" evidence="18">
    <location>
        <begin position="67"/>
        <end position="87"/>
    </location>
</feature>
<evidence type="ECO:0000256" key="4">
    <source>
        <dbReference type="ARBA" id="ARBA00022617"/>
    </source>
</evidence>
<dbReference type="InterPro" id="IPR008168">
    <property type="entry name" value="Cyt_C_IC"/>
</dbReference>
<dbReference type="InterPro" id="IPR045187">
    <property type="entry name" value="CcO_II"/>
</dbReference>
<evidence type="ECO:0000259" key="19">
    <source>
        <dbReference type="PROSITE" id="PS50857"/>
    </source>
</evidence>